<proteinExistence type="predicted"/>
<dbReference type="Proteomes" id="UP000675881">
    <property type="component" value="Chromosome 8"/>
</dbReference>
<evidence type="ECO:0000313" key="2">
    <source>
        <dbReference type="Proteomes" id="UP000675881"/>
    </source>
</evidence>
<sequence length="149" mass="16455">MDKVYSLSESFGGEALCPSLKKALEDLETQKLHPLGYIAVLVHVALEESGFGRVDDNEGLKVTLFVNTLGSIIQILVKGNFRDPINISRDESYTIYECNVMPSEFIDLKASSSSRESPSKVFEASTNALFFDNLKKHCDTSHGQCCSNL</sequence>
<evidence type="ECO:0000313" key="1">
    <source>
        <dbReference type="EMBL" id="CAF3022056.1"/>
    </source>
</evidence>
<dbReference type="AlphaFoldDB" id="A0A7R8D498"/>
<protein>
    <submittedName>
        <fullName evidence="1">(salmon louse) hypothetical protein</fullName>
    </submittedName>
</protein>
<name>A0A7R8D498_LEPSM</name>
<reference evidence="1" key="1">
    <citation type="submission" date="2021-02" db="EMBL/GenBank/DDBJ databases">
        <authorList>
            <person name="Bekaert M."/>
        </authorList>
    </citation>
    <scope>NUCLEOTIDE SEQUENCE</scope>
    <source>
        <strain evidence="1">IoA-00</strain>
    </source>
</reference>
<dbReference type="EMBL" id="HG994587">
    <property type="protein sequence ID" value="CAF3022056.1"/>
    <property type="molecule type" value="Genomic_DNA"/>
</dbReference>
<accession>A0A7R8D498</accession>
<dbReference type="OrthoDB" id="424465at2759"/>
<organism evidence="1 2">
    <name type="scientific">Lepeophtheirus salmonis</name>
    <name type="common">Salmon louse</name>
    <name type="synonym">Caligus salmonis</name>
    <dbReference type="NCBI Taxonomy" id="72036"/>
    <lineage>
        <taxon>Eukaryota</taxon>
        <taxon>Metazoa</taxon>
        <taxon>Ecdysozoa</taxon>
        <taxon>Arthropoda</taxon>
        <taxon>Crustacea</taxon>
        <taxon>Multicrustacea</taxon>
        <taxon>Hexanauplia</taxon>
        <taxon>Copepoda</taxon>
        <taxon>Siphonostomatoida</taxon>
        <taxon>Caligidae</taxon>
        <taxon>Lepeophtheirus</taxon>
    </lineage>
</organism>
<keyword evidence="2" id="KW-1185">Reference proteome</keyword>
<gene>
    <name evidence="1" type="ORF">LSAA_14060</name>
</gene>